<dbReference type="Proteomes" id="UP001153620">
    <property type="component" value="Chromosome 1"/>
</dbReference>
<dbReference type="Gene3D" id="3.40.1350.10">
    <property type="match status" value="1"/>
</dbReference>
<dbReference type="AlphaFoldDB" id="A0A9N9WNC4"/>
<dbReference type="EMBL" id="OU895877">
    <property type="protein sequence ID" value="CAG9799448.1"/>
    <property type="molecule type" value="Genomic_DNA"/>
</dbReference>
<dbReference type="SUPFAM" id="SSF53032">
    <property type="entry name" value="tRNA-intron endonuclease catalytic domain-like"/>
    <property type="match status" value="1"/>
</dbReference>
<feature type="domain" description="tRNA-splicing endonuclease subunit Sen15" evidence="3">
    <location>
        <begin position="55"/>
        <end position="138"/>
    </location>
</feature>
<name>A0A9N9WNC4_9DIPT</name>
<dbReference type="GO" id="GO:0006388">
    <property type="term" value="P:tRNA splicing, via endonucleolytic cleavage and ligation"/>
    <property type="evidence" value="ECO:0007669"/>
    <property type="project" value="InterPro"/>
</dbReference>
<dbReference type="GO" id="GO:0005634">
    <property type="term" value="C:nucleus"/>
    <property type="evidence" value="ECO:0007669"/>
    <property type="project" value="UniProtKB-ARBA"/>
</dbReference>
<dbReference type="GO" id="GO:0003676">
    <property type="term" value="F:nucleic acid binding"/>
    <property type="evidence" value="ECO:0007669"/>
    <property type="project" value="InterPro"/>
</dbReference>
<keyword evidence="5" id="KW-1185">Reference proteome</keyword>
<gene>
    <name evidence="4" type="ORF">CHIRRI_LOCUS2415</name>
</gene>
<accession>A0A9N9WNC4</accession>
<keyword evidence="2" id="KW-0819">tRNA processing</keyword>
<dbReference type="InterPro" id="IPR036167">
    <property type="entry name" value="tRNA_intron_Endo_cat-like_sf"/>
</dbReference>
<dbReference type="InterPro" id="IPR018593">
    <property type="entry name" value="tRNA-endonuc_su_Sen15"/>
</dbReference>
<dbReference type="PANTHER" id="PTHR28582:SF1">
    <property type="entry name" value="TRNA-SPLICING ENDONUCLEASE SUBUNIT SEN15"/>
    <property type="match status" value="1"/>
</dbReference>
<evidence type="ECO:0000256" key="2">
    <source>
        <dbReference type="ARBA" id="ARBA00022694"/>
    </source>
</evidence>
<evidence type="ECO:0000313" key="5">
    <source>
        <dbReference type="Proteomes" id="UP001153620"/>
    </source>
</evidence>
<evidence type="ECO:0000256" key="1">
    <source>
        <dbReference type="ARBA" id="ARBA00006091"/>
    </source>
</evidence>
<dbReference type="Pfam" id="PF09631">
    <property type="entry name" value="Sen15"/>
    <property type="match status" value="1"/>
</dbReference>
<evidence type="ECO:0000259" key="3">
    <source>
        <dbReference type="Pfam" id="PF09631"/>
    </source>
</evidence>
<dbReference type="InterPro" id="IPR011856">
    <property type="entry name" value="tRNA_endonuc-like_dom_sf"/>
</dbReference>
<dbReference type="OrthoDB" id="10002170at2759"/>
<organism evidence="4 5">
    <name type="scientific">Chironomus riparius</name>
    <dbReference type="NCBI Taxonomy" id="315576"/>
    <lineage>
        <taxon>Eukaryota</taxon>
        <taxon>Metazoa</taxon>
        <taxon>Ecdysozoa</taxon>
        <taxon>Arthropoda</taxon>
        <taxon>Hexapoda</taxon>
        <taxon>Insecta</taxon>
        <taxon>Pterygota</taxon>
        <taxon>Neoptera</taxon>
        <taxon>Endopterygota</taxon>
        <taxon>Diptera</taxon>
        <taxon>Nematocera</taxon>
        <taxon>Chironomoidea</taxon>
        <taxon>Chironomidae</taxon>
        <taxon>Chironominae</taxon>
        <taxon>Chironomus</taxon>
    </lineage>
</organism>
<protein>
    <recommendedName>
        <fullName evidence="3">tRNA-splicing endonuclease subunit Sen15 domain-containing protein</fullName>
    </recommendedName>
</protein>
<dbReference type="PANTHER" id="PTHR28582">
    <property type="entry name" value="TRNA-SPLICING ENDONUCLEASE SUBUNIT SEN15"/>
    <property type="match status" value="1"/>
</dbReference>
<evidence type="ECO:0000313" key="4">
    <source>
        <dbReference type="EMBL" id="CAG9799448.1"/>
    </source>
</evidence>
<reference evidence="4" key="2">
    <citation type="submission" date="2022-10" db="EMBL/GenBank/DDBJ databases">
        <authorList>
            <consortium name="ENA_rothamsted_submissions"/>
            <consortium name="culmorum"/>
            <person name="King R."/>
        </authorList>
    </citation>
    <scope>NUCLEOTIDE SEQUENCE</scope>
</reference>
<proteinExistence type="inferred from homology"/>
<comment type="similarity">
    <text evidence="1">Belongs to the SEN15 family.</text>
</comment>
<sequence length="139" mass="16115">MEVFDSEDDKEVLTKEIGQPSFDTTSQNVNFKIMHDIMKLGCCQKSLVVAAYRTFLDLCETRKFEEVTYHYISELDVIYLKVQKKKDETDFEVVVPVLSSKKVSFKQIEGLQEAFKCACITLAICDMNSLIMYYKITKH</sequence>
<reference evidence="4" key="1">
    <citation type="submission" date="2022-01" db="EMBL/GenBank/DDBJ databases">
        <authorList>
            <person name="King R."/>
        </authorList>
    </citation>
    <scope>NUCLEOTIDE SEQUENCE</scope>
</reference>